<proteinExistence type="predicted"/>
<protein>
    <recommendedName>
        <fullName evidence="1">UVR domain-containing protein</fullName>
    </recommendedName>
</protein>
<dbReference type="PANTHER" id="PTHR38430">
    <property type="entry name" value="PROTEIN-ARGININE KINASE ACTIVATOR PROTEIN"/>
    <property type="match status" value="1"/>
</dbReference>
<dbReference type="Proteomes" id="UP000218775">
    <property type="component" value="Unassembled WGS sequence"/>
</dbReference>
<sequence>MSEKPLCCINCTKKVEITFKSFSHGKLEEMGVCKQCPWLAEKVPSFQDEDSPIMIEGLDKTCRSCAMTLKDLLMGELLGCEECYTTFSEEIAEQLIECDQVYVPKGETLTPSNISHSINNKALECIQKNKKLKTYRDNLDKALSNEDYESAATIRDEIKEYYKSSHE</sequence>
<evidence type="ECO:0000259" key="1">
    <source>
        <dbReference type="PROSITE" id="PS50151"/>
    </source>
</evidence>
<dbReference type="GO" id="GO:0008270">
    <property type="term" value="F:zinc ion binding"/>
    <property type="evidence" value="ECO:0007669"/>
    <property type="project" value="TreeGrafter"/>
</dbReference>
<dbReference type="GO" id="GO:1990170">
    <property type="term" value="P:stress response to cadmium ion"/>
    <property type="evidence" value="ECO:0007669"/>
    <property type="project" value="TreeGrafter"/>
</dbReference>
<dbReference type="GO" id="GO:0046870">
    <property type="term" value="F:cadmium ion binding"/>
    <property type="evidence" value="ECO:0007669"/>
    <property type="project" value="TreeGrafter"/>
</dbReference>
<organism evidence="2 3">
    <name type="scientific">Aerophobetes bacterium</name>
    <dbReference type="NCBI Taxonomy" id="2030807"/>
    <lineage>
        <taxon>Bacteria</taxon>
        <taxon>Candidatus Aerophobota</taxon>
    </lineage>
</organism>
<dbReference type="PANTHER" id="PTHR38430:SF1">
    <property type="entry name" value="PROTEIN-ARGININE KINASE ACTIVATOR PROTEIN"/>
    <property type="match status" value="1"/>
</dbReference>
<dbReference type="GO" id="GO:0005507">
    <property type="term" value="F:copper ion binding"/>
    <property type="evidence" value="ECO:0007669"/>
    <property type="project" value="TreeGrafter"/>
</dbReference>
<reference evidence="3" key="1">
    <citation type="submission" date="2017-08" db="EMBL/GenBank/DDBJ databases">
        <title>A dynamic microbial community with high functional redundancy inhabits the cold, oxic subseafloor aquifer.</title>
        <authorList>
            <person name="Tully B.J."/>
            <person name="Wheat C.G."/>
            <person name="Glazer B.T."/>
            <person name="Huber J.A."/>
        </authorList>
    </citation>
    <scope>NUCLEOTIDE SEQUENCE [LARGE SCALE GENOMIC DNA]</scope>
</reference>
<dbReference type="InterPro" id="IPR025542">
    <property type="entry name" value="YacH"/>
</dbReference>
<dbReference type="EMBL" id="NVUK01000012">
    <property type="protein sequence ID" value="PCI77838.1"/>
    <property type="molecule type" value="Genomic_DNA"/>
</dbReference>
<name>A0A2A4X5C8_UNCAE</name>
<gene>
    <name evidence="2" type="ORF">COB21_02475</name>
</gene>
<dbReference type="Pfam" id="PF02151">
    <property type="entry name" value="UVR"/>
    <property type="match status" value="1"/>
</dbReference>
<dbReference type="InterPro" id="IPR001943">
    <property type="entry name" value="UVR_dom"/>
</dbReference>
<comment type="caution">
    <text evidence="2">The sequence shown here is derived from an EMBL/GenBank/DDBJ whole genome shotgun (WGS) entry which is preliminary data.</text>
</comment>
<dbReference type="AlphaFoldDB" id="A0A2A4X5C8"/>
<dbReference type="PROSITE" id="PS50151">
    <property type="entry name" value="UVR"/>
    <property type="match status" value="1"/>
</dbReference>
<dbReference type="GO" id="GO:0050897">
    <property type="term" value="F:cobalt ion binding"/>
    <property type="evidence" value="ECO:0007669"/>
    <property type="project" value="TreeGrafter"/>
</dbReference>
<accession>A0A2A4X5C8</accession>
<dbReference type="GO" id="GO:1990169">
    <property type="term" value="P:stress response to copper ion"/>
    <property type="evidence" value="ECO:0007669"/>
    <property type="project" value="TreeGrafter"/>
</dbReference>
<evidence type="ECO:0000313" key="3">
    <source>
        <dbReference type="Proteomes" id="UP000218775"/>
    </source>
</evidence>
<evidence type="ECO:0000313" key="2">
    <source>
        <dbReference type="EMBL" id="PCI77838.1"/>
    </source>
</evidence>
<feature type="domain" description="UVR" evidence="1">
    <location>
        <begin position="129"/>
        <end position="164"/>
    </location>
</feature>